<feature type="compositionally biased region" description="Basic and acidic residues" evidence="1">
    <location>
        <begin position="462"/>
        <end position="473"/>
    </location>
</feature>
<feature type="region of interest" description="Disordered" evidence="1">
    <location>
        <begin position="1437"/>
        <end position="1457"/>
    </location>
</feature>
<feature type="compositionally biased region" description="Basic and acidic residues" evidence="1">
    <location>
        <begin position="1687"/>
        <end position="1698"/>
    </location>
</feature>
<dbReference type="EMBL" id="GECU01001422">
    <property type="protein sequence ID" value="JAT06285.1"/>
    <property type="molecule type" value="Transcribed_RNA"/>
</dbReference>
<feature type="region of interest" description="Disordered" evidence="1">
    <location>
        <begin position="1"/>
        <end position="38"/>
    </location>
</feature>
<accession>A0A1B6K4F1</accession>
<feature type="region of interest" description="Disordered" evidence="1">
    <location>
        <begin position="776"/>
        <end position="888"/>
    </location>
</feature>
<feature type="compositionally biased region" description="Polar residues" evidence="1">
    <location>
        <begin position="840"/>
        <end position="876"/>
    </location>
</feature>
<sequence>MYPQSQGVYLSRQSPEQALLSPSLSTSTSTANVRSRTPPHELIVTSSENSNVSIGVIRLERISLAPSTEPNQPVPNLSPIKSPVSIRPQVACSSRQLYVRSGVARTLTAVSTQSQSVVTSPARLVTTTSTTTSSSGRSMPVTAHIQRVGYPRESSPSQNSAGIQLKYVFKEGILSATEEKQNIENDTESQNVSMVLSPEQIQQLLPKSTSRVDKSPAIDQDDHRSQGASLPKFQQAFGRQMYQNSSTATSSTTLTGSNEPPLNFTQHMQSSGVTTDSATSASMCTVLSKAVQTMNKDSEIANKSTTQSNIKSEQSDHIKMTVPGSTSTSTIQAATVSTSTNQVETQLTNSTSPIKSRINDRATSLTQTPVKFFCKVPVTIASSNLLQGKSVAILKTAVSPEKLSQTQAKYEVENRSKETVIRSNMSALLAAALQAQPQLRPVSSGISTTGMTSTQNQLKSSTEVEKKKPDQNHPQKTVVSKNYRKLSVMQQQPVTRYSKPVLQVSAASNSQNTVTSTPVVTIPIRTVLAAGQQTSTTSRISNDRIEVRSEPLVSPSPPDDPSSSSLLDQQLKEFESVFNKVKKTSQMKERTNSTTTVQIQPHLNLGQQILLTQPSSSTNVEFTTTSTNQTALFQSTSTNTIHDLQGERVSLTFISQPTSGATNTLIAGTNQKITTATPVVVVQSCSKPVASPALSVTSQSSSSPAPPSTPGSSSGKITTSAVVKQNKSNKSKTATKAAPTTTLKVSTLPKPQQKPQEDEQTTQRIYAILDKYAEQLRNSPELKNKPAPRRRSNPPTNPSQNSKRKKSTQTKSKLPSQQASCSSSGMEMSPGSEDLRTIGSEDSSNGVSQLSQTLNSPQSRQDDPSTPTGGDVSSETSESHDSRDARVQSRMVLTETSPGRAVLVQDNVPTQVLNVDASKLLAGKPLVVGSQTIVPQLVLPNVPGMQKMQLFPVPSDGRPLVVTKVPKMYRVHQVTMPRGSTSLLGPGSVVLRHMCGTPTVKQVKPTTISGISAQNLSSVIHSPNLTVTHNSALESGEAININLDNTILLNSTSPKSISFVHRSIPSSSYHSQEPPTSGSSVTTITTSATSAQKTTVAYSAADLNVSYIKDQGNTLTMRTQINVIPVSSPQDTKTVCRTGTATSTNLSCIELDDDISYTANDPRPTVKSDSSHLCNTQSNSNDAGRWVSTDSTKSSTADTTKKEDISEDFSNFQASVSTLMSHRSSNSTFLPKQDISEGSVVMDNDHNLQLKEEVKPERPLQEPELCDEESVSSDSAGSGRVKNRSEEKSHLMPETSQDTGSPWPYNVTKIECLEKSESPCASAKQEDAESHSITLTHSQGRDYKKKVNNVENTIYQMAFKRSDRTKITTKEMERNAAVLERDLRLQKSLSEECEDLGVDEPSTSDLFPEAELLLDPDHSSRDSQIDLPSETFSQTLNSSSSCDSNAMSPMFPLSKRPTTYRSIQKSLSTISRSNRFLPIFNNPIYQYTEESTSGTVSSTRVDSPECHVVGYKFKSNKFSSNSDSNSPYMNKSLNTKGTDSPVHQKLSVGDQHKSSSSGTSTPVNGGESTASPNHDEMPNSCTSEETQCAQKISDDNCKDTEVDTTTDSDSNIDVLNASSSHDSPAETKSSFIPIPNPAATAPFTYGGNRSNLKFTSRKVPMKHEIWKNILKGNDNKEDLDSDMSDPDQVRTSDKRSTSTEEDLQSEGEAREKNGLGTESEDLQSTSDRIMRSTKKLKKRQGPLIKCSASKNKVPRKTESHCVEELLADIPSSTEICKNAASHHDMSRRSSLRGHIKKNCPCCNGSPDKKSTRTEKYQTVTCPTPTAFIVGVTNKKKPNCKSVVKSSHITKKR</sequence>
<evidence type="ECO:0000313" key="2">
    <source>
        <dbReference type="EMBL" id="JAT06285.1"/>
    </source>
</evidence>
<feature type="region of interest" description="Disordered" evidence="1">
    <location>
        <begin position="442"/>
        <end position="478"/>
    </location>
</feature>
<feature type="compositionally biased region" description="Low complexity" evidence="1">
    <location>
        <begin position="442"/>
        <end position="454"/>
    </location>
</feature>
<feature type="compositionally biased region" description="Low complexity" evidence="1">
    <location>
        <begin position="1437"/>
        <end position="1448"/>
    </location>
</feature>
<feature type="compositionally biased region" description="Polar residues" evidence="1">
    <location>
        <begin position="1"/>
        <end position="16"/>
    </location>
</feature>
<name>A0A1B6K4F1_9HEMI</name>
<feature type="compositionally biased region" description="Low complexity" evidence="1">
    <location>
        <begin position="820"/>
        <end position="832"/>
    </location>
</feature>
<feature type="region of interest" description="Disordered" evidence="1">
    <location>
        <begin position="1251"/>
        <end position="1304"/>
    </location>
</feature>
<feature type="region of interest" description="Disordered" evidence="1">
    <location>
        <begin position="1673"/>
        <end position="1743"/>
    </location>
</feature>
<feature type="compositionally biased region" description="Low complexity" evidence="1">
    <location>
        <begin position="694"/>
        <end position="703"/>
    </location>
</feature>
<feature type="region of interest" description="Disordered" evidence="1">
    <location>
        <begin position="242"/>
        <end position="261"/>
    </location>
</feature>
<feature type="region of interest" description="Disordered" evidence="1">
    <location>
        <begin position="531"/>
        <end position="566"/>
    </location>
</feature>
<feature type="compositionally biased region" description="Basic and acidic residues" evidence="1">
    <location>
        <begin position="1251"/>
        <end position="1261"/>
    </location>
</feature>
<gene>
    <name evidence="2" type="ORF">g.54717</name>
</gene>
<feature type="compositionally biased region" description="Low complexity" evidence="1">
    <location>
        <begin position="710"/>
        <end position="742"/>
    </location>
</feature>
<feature type="region of interest" description="Disordered" evidence="1">
    <location>
        <begin position="1160"/>
        <end position="1203"/>
    </location>
</feature>
<organism evidence="2">
    <name type="scientific">Homalodisca liturata</name>
    <dbReference type="NCBI Taxonomy" id="320908"/>
    <lineage>
        <taxon>Eukaryota</taxon>
        <taxon>Metazoa</taxon>
        <taxon>Ecdysozoa</taxon>
        <taxon>Arthropoda</taxon>
        <taxon>Hexapoda</taxon>
        <taxon>Insecta</taxon>
        <taxon>Pterygota</taxon>
        <taxon>Neoptera</taxon>
        <taxon>Paraneoptera</taxon>
        <taxon>Hemiptera</taxon>
        <taxon>Auchenorrhyncha</taxon>
        <taxon>Membracoidea</taxon>
        <taxon>Cicadellidae</taxon>
        <taxon>Cicadellinae</taxon>
        <taxon>Proconiini</taxon>
        <taxon>Homalodisca</taxon>
    </lineage>
</organism>
<feature type="compositionally biased region" description="Polar residues" evidence="1">
    <location>
        <begin position="1554"/>
        <end position="1572"/>
    </location>
</feature>
<proteinExistence type="predicted"/>
<feature type="compositionally biased region" description="Low complexity" evidence="1">
    <location>
        <begin position="245"/>
        <end position="257"/>
    </location>
</feature>
<feature type="region of interest" description="Disordered" evidence="1">
    <location>
        <begin position="694"/>
        <end position="763"/>
    </location>
</feature>
<feature type="compositionally biased region" description="Low complexity" evidence="1">
    <location>
        <begin position="19"/>
        <end position="30"/>
    </location>
</feature>
<feature type="compositionally biased region" description="Polar residues" evidence="1">
    <location>
        <begin position="531"/>
        <end position="540"/>
    </location>
</feature>
<feature type="compositionally biased region" description="Polar residues" evidence="1">
    <location>
        <begin position="1611"/>
        <end position="1630"/>
    </location>
</feature>
<feature type="region of interest" description="Disordered" evidence="1">
    <location>
        <begin position="205"/>
        <end position="228"/>
    </location>
</feature>
<feature type="region of interest" description="Disordered" evidence="1">
    <location>
        <begin position="1597"/>
        <end position="1640"/>
    </location>
</feature>
<feature type="compositionally biased region" description="Basic and acidic residues" evidence="1">
    <location>
        <begin position="877"/>
        <end position="887"/>
    </location>
</feature>
<feature type="compositionally biased region" description="Low complexity" evidence="1">
    <location>
        <begin position="1188"/>
        <end position="1198"/>
    </location>
</feature>
<evidence type="ECO:0000256" key="1">
    <source>
        <dbReference type="SAM" id="MobiDB-lite"/>
    </source>
</evidence>
<feature type="compositionally biased region" description="Polar residues" evidence="1">
    <location>
        <begin position="1171"/>
        <end position="1182"/>
    </location>
</feature>
<feature type="compositionally biased region" description="Polar residues" evidence="1">
    <location>
        <begin position="1527"/>
        <end position="1538"/>
    </location>
</feature>
<reference evidence="2" key="1">
    <citation type="submission" date="2015-11" db="EMBL/GenBank/DDBJ databases">
        <title>De novo transcriptome assembly of four potential Pierce s Disease insect vectors from Arizona vineyards.</title>
        <authorList>
            <person name="Tassone E.E."/>
        </authorList>
    </citation>
    <scope>NUCLEOTIDE SEQUENCE</scope>
</reference>
<feature type="region of interest" description="Disordered" evidence="1">
    <location>
        <begin position="1321"/>
        <end position="1340"/>
    </location>
</feature>
<feature type="compositionally biased region" description="Basic and acidic residues" evidence="1">
    <location>
        <begin position="210"/>
        <end position="225"/>
    </location>
</feature>
<feature type="compositionally biased region" description="Basic residues" evidence="1">
    <location>
        <begin position="1731"/>
        <end position="1740"/>
    </location>
</feature>
<protein>
    <submittedName>
        <fullName evidence="2">Uncharacterized protein</fullName>
    </submittedName>
</protein>
<feature type="region of interest" description="Disordered" evidence="1">
    <location>
        <begin position="1519"/>
        <end position="1585"/>
    </location>
</feature>